<gene>
    <name evidence="1" type="ORF">PDM29_09555</name>
</gene>
<proteinExistence type="predicted"/>
<accession>A0ABY9YU79</accession>
<dbReference type="EMBL" id="CP115541">
    <property type="protein sequence ID" value="WNH54499.1"/>
    <property type="molecule type" value="Genomic_DNA"/>
</dbReference>
<keyword evidence="2" id="KW-1185">Reference proteome</keyword>
<sequence length="259" mass="28640">MKQISRRTNPTGLHEVDRKNFCVRVADDEKLGRVFWLESFDQKAAGVSTDTQIHCIASAGTTEQYFSLGDAGSYVRTQQAINELARDKPLKFRFVFNQPGQNRLCAFADGVRPTDESEDLGSSLVDILPAELGGPIWTLELPANSADADSKPCILVEQRVYRTAGAAVRSHAFTAFVMPEVMRQVALCIAQNPAELESEDSWVGRWKGFIEHLGAGHPPEEDEGDPAEWADSVTKRFCTVGHMRAQLDNLIAEMTGELE</sequence>
<name>A0ABY9YU79_9GAMM</name>
<dbReference type="RefSeq" id="WP_311193589.1">
    <property type="nucleotide sequence ID" value="NZ_CP115541.1"/>
</dbReference>
<evidence type="ECO:0000313" key="2">
    <source>
        <dbReference type="Proteomes" id="UP001302072"/>
    </source>
</evidence>
<dbReference type="Proteomes" id="UP001302072">
    <property type="component" value="Chromosome"/>
</dbReference>
<reference evidence="1 2" key="1">
    <citation type="submission" date="2022-12" db="EMBL/GenBank/DDBJ databases">
        <title>Two new species, Stenotrophomonas aracearum and Stenotrophomonas oahuensis, isolated from Anthurium (Araceae family) in Hawaii.</title>
        <authorList>
            <person name="Chunag S.C."/>
            <person name="Dobhal S."/>
            <person name="Alvarez A."/>
            <person name="Arif M."/>
        </authorList>
    </citation>
    <scope>NUCLEOTIDE SEQUENCE [LARGE SCALE GENOMIC DNA]</scope>
    <source>
        <strain evidence="1 2">A5586</strain>
    </source>
</reference>
<organism evidence="1 2">
    <name type="scientific">Stenotrophomonas oahuensis</name>
    <dbReference type="NCBI Taxonomy" id="3003271"/>
    <lineage>
        <taxon>Bacteria</taxon>
        <taxon>Pseudomonadati</taxon>
        <taxon>Pseudomonadota</taxon>
        <taxon>Gammaproteobacteria</taxon>
        <taxon>Lysobacterales</taxon>
        <taxon>Lysobacteraceae</taxon>
        <taxon>Stenotrophomonas</taxon>
    </lineage>
</organism>
<evidence type="ECO:0000313" key="1">
    <source>
        <dbReference type="EMBL" id="WNH54499.1"/>
    </source>
</evidence>
<protein>
    <submittedName>
        <fullName evidence="1">Uncharacterized protein</fullName>
    </submittedName>
</protein>